<evidence type="ECO:0000256" key="3">
    <source>
        <dbReference type="ARBA" id="ARBA00022597"/>
    </source>
</evidence>
<dbReference type="STRING" id="331679.IV81_GL000357"/>
<accession>A0A0R2KW95</accession>
<reference evidence="8 9" key="1">
    <citation type="journal article" date="2015" name="Genome Announc.">
        <title>Expanding the biotechnology potential of lactobacilli through comparative genomics of 213 strains and associated genera.</title>
        <authorList>
            <person name="Sun Z."/>
            <person name="Harris H.M."/>
            <person name="McCann A."/>
            <person name="Guo C."/>
            <person name="Argimon S."/>
            <person name="Zhang W."/>
            <person name="Yang X."/>
            <person name="Jeffery I.B."/>
            <person name="Cooney J.C."/>
            <person name="Kagawa T.F."/>
            <person name="Liu W."/>
            <person name="Song Y."/>
            <person name="Salvetti E."/>
            <person name="Wrobel A."/>
            <person name="Rasinkangas P."/>
            <person name="Parkhill J."/>
            <person name="Rea M.C."/>
            <person name="O'Sullivan O."/>
            <person name="Ritari J."/>
            <person name="Douillard F.P."/>
            <person name="Paul Ross R."/>
            <person name="Yang R."/>
            <person name="Briner A.E."/>
            <person name="Felis G.E."/>
            <person name="de Vos W.M."/>
            <person name="Barrangou R."/>
            <person name="Klaenhammer T.R."/>
            <person name="Caufield P.W."/>
            <person name="Cui Y."/>
            <person name="Zhang H."/>
            <person name="O'Toole P.W."/>
        </authorList>
    </citation>
    <scope>NUCLEOTIDE SEQUENCE [LARGE SCALE GENOMIC DNA]</scope>
    <source>
        <strain evidence="8 9">DSM 18001</strain>
    </source>
</reference>
<dbReference type="InterPro" id="IPR011055">
    <property type="entry name" value="Dup_hybrid_motif"/>
</dbReference>
<evidence type="ECO:0000256" key="6">
    <source>
        <dbReference type="ARBA" id="ARBA00022777"/>
    </source>
</evidence>
<protein>
    <recommendedName>
        <fullName evidence="7">PTS EIIA type-1 domain-containing protein</fullName>
    </recommendedName>
</protein>
<evidence type="ECO:0000256" key="2">
    <source>
        <dbReference type="ARBA" id="ARBA00022448"/>
    </source>
</evidence>
<evidence type="ECO:0000256" key="1">
    <source>
        <dbReference type="ARBA" id="ARBA00004496"/>
    </source>
</evidence>
<keyword evidence="6" id="KW-0418">Kinase</keyword>
<dbReference type="AlphaFoldDB" id="A0A0R2KW95"/>
<keyword evidence="5" id="KW-0598">Phosphotransferase system</keyword>
<dbReference type="SUPFAM" id="SSF51261">
    <property type="entry name" value="Duplicated hybrid motif"/>
    <property type="match status" value="1"/>
</dbReference>
<dbReference type="GO" id="GO:0005737">
    <property type="term" value="C:cytoplasm"/>
    <property type="evidence" value="ECO:0007669"/>
    <property type="project" value="UniProtKB-SubCell"/>
</dbReference>
<feature type="domain" description="PTS EIIA type-1" evidence="7">
    <location>
        <begin position="27"/>
        <end position="131"/>
    </location>
</feature>
<comment type="caution">
    <text evidence="8">The sequence shown here is derived from an EMBL/GenBank/DDBJ whole genome shotgun (WGS) entry which is preliminary data.</text>
</comment>
<dbReference type="PATRIC" id="fig|331679.3.peg.363"/>
<dbReference type="PROSITE" id="PS51093">
    <property type="entry name" value="PTS_EIIA_TYPE_1"/>
    <property type="match status" value="1"/>
</dbReference>
<dbReference type="EMBL" id="JQBX01000012">
    <property type="protein sequence ID" value="KRN93616.1"/>
    <property type="molecule type" value="Genomic_DNA"/>
</dbReference>
<evidence type="ECO:0000259" key="7">
    <source>
        <dbReference type="PROSITE" id="PS51093"/>
    </source>
</evidence>
<keyword evidence="2" id="KW-0813">Transport</keyword>
<dbReference type="PANTHER" id="PTHR45008">
    <property type="entry name" value="PTS SYSTEM GLUCOSE-SPECIFIC EIIA COMPONENT"/>
    <property type="match status" value="1"/>
</dbReference>
<evidence type="ECO:0000313" key="8">
    <source>
        <dbReference type="EMBL" id="KRN93616.1"/>
    </source>
</evidence>
<dbReference type="InterPro" id="IPR001127">
    <property type="entry name" value="PTS_EIIA_1_perm"/>
</dbReference>
<dbReference type="PANTHER" id="PTHR45008:SF1">
    <property type="entry name" value="PTS SYSTEM GLUCOSE-SPECIFIC EIIA COMPONENT"/>
    <property type="match status" value="1"/>
</dbReference>
<evidence type="ECO:0000256" key="5">
    <source>
        <dbReference type="ARBA" id="ARBA00022683"/>
    </source>
</evidence>
<keyword evidence="4" id="KW-0808">Transferase</keyword>
<name>A0A0R2KW95_9LACO</name>
<evidence type="ECO:0000256" key="4">
    <source>
        <dbReference type="ARBA" id="ARBA00022679"/>
    </source>
</evidence>
<keyword evidence="3" id="KW-0762">Sugar transport</keyword>
<comment type="subcellular location">
    <subcellularLocation>
        <location evidence="1">Cytoplasm</location>
    </subcellularLocation>
</comment>
<proteinExistence type="predicted"/>
<dbReference type="GO" id="GO:0009401">
    <property type="term" value="P:phosphoenolpyruvate-dependent sugar phosphotransferase system"/>
    <property type="evidence" value="ECO:0007669"/>
    <property type="project" value="UniProtKB-KW"/>
</dbReference>
<dbReference type="Proteomes" id="UP000051859">
    <property type="component" value="Unassembled WGS sequence"/>
</dbReference>
<sequence length="158" mass="16562">MIMNSENKIILLAPVSGELMPINQVRDHYFSEKRAGDGIGIEPASGPVVAPVTGKVVKISDAKESITFQTDGGLEVAVHLGLDTADLNGTPFTVGVRIGDRVEAGDEVAFWNIGQVIEAGKQPTVVITIPNSSTVLDGLIITGINAIVGYPAVELTIK</sequence>
<dbReference type="InterPro" id="IPR050890">
    <property type="entry name" value="PTS_EIIA_component"/>
</dbReference>
<evidence type="ECO:0000313" key="9">
    <source>
        <dbReference type="Proteomes" id="UP000051859"/>
    </source>
</evidence>
<dbReference type="Gene3D" id="2.70.70.10">
    <property type="entry name" value="Glucose Permease (Domain IIA)"/>
    <property type="match status" value="1"/>
</dbReference>
<dbReference type="Pfam" id="PF00358">
    <property type="entry name" value="PTS_EIIA_1"/>
    <property type="match status" value="1"/>
</dbReference>
<dbReference type="NCBIfam" id="TIGR00830">
    <property type="entry name" value="PTBA"/>
    <property type="match status" value="1"/>
</dbReference>
<gene>
    <name evidence="8" type="ORF">IV81_GL000357</name>
</gene>
<dbReference type="GO" id="GO:0016301">
    <property type="term" value="F:kinase activity"/>
    <property type="evidence" value="ECO:0007669"/>
    <property type="project" value="UniProtKB-KW"/>
</dbReference>
<organism evidence="8 9">
    <name type="scientific">Pediococcus stilesii</name>
    <dbReference type="NCBI Taxonomy" id="331679"/>
    <lineage>
        <taxon>Bacteria</taxon>
        <taxon>Bacillati</taxon>
        <taxon>Bacillota</taxon>
        <taxon>Bacilli</taxon>
        <taxon>Lactobacillales</taxon>
        <taxon>Lactobacillaceae</taxon>
        <taxon>Pediococcus</taxon>
    </lineage>
</organism>
<keyword evidence="9" id="KW-1185">Reference proteome</keyword>